<dbReference type="GeneID" id="5545335"/>
<dbReference type="InterPro" id="IPR046450">
    <property type="entry name" value="PA_dom_sf"/>
</dbReference>
<dbReference type="Proteomes" id="UP000000267">
    <property type="component" value="Unassembled WGS sequence"/>
</dbReference>
<dbReference type="KEGG" id="vpo:Kpol_1072p2"/>
<dbReference type="SUPFAM" id="SSF47672">
    <property type="entry name" value="Transferrin receptor-like dimerisation domain"/>
    <property type="match status" value="1"/>
</dbReference>
<dbReference type="InterPro" id="IPR039373">
    <property type="entry name" value="Peptidase_M28B"/>
</dbReference>
<evidence type="ECO:0000313" key="6">
    <source>
        <dbReference type="Proteomes" id="UP000000267"/>
    </source>
</evidence>
<evidence type="ECO:0000259" key="4">
    <source>
        <dbReference type="Pfam" id="PF04389"/>
    </source>
</evidence>
<evidence type="ECO:0000256" key="2">
    <source>
        <dbReference type="SAM" id="Phobius"/>
    </source>
</evidence>
<dbReference type="PANTHER" id="PTHR10404:SF72">
    <property type="entry name" value="ZINC METALLOPROTEASE TRE2-RELATED"/>
    <property type="match status" value="1"/>
</dbReference>
<dbReference type="InParanoid" id="A7TKM0"/>
<accession>A7TKM0</accession>
<feature type="domain" description="Transferrin receptor-like dimerisation" evidence="3">
    <location>
        <begin position="644"/>
        <end position="770"/>
    </location>
</feature>
<sequence>MVLDNSNSRYDRLPTNDQIEYENDADRINLDNGYPSVPPTYDDSRGLSEEMEFFEGNDHNQHWISTTHLNDMLVIVKEKIIEPLDVMLRILSDQLDMQLGKIGNPLILRRFFYIFFMSLITYSVISSGYLPNDSIRGSRGMFSDHKTLLQYAKDSIDLAKIERDLEYLSSMPHMSGTRGDTLIKNYILESFENNGLKLVKEYIYGAYATYPDSSKLILYPNEPDKKSINIELGPDNFNPMATGGEVSMASVIYGNKGTMEDLKSLEEAGLLNEDFVLLVDYGKVISDQILIAEKFGAKAILFISDHTDNDKDIVQMKSVAIPNYWAGDAFSPGWDRTSSDASIALSDSKTLPKIPTLPISYNTAQQIFKYLSTDGLKFNNDMFSGKIGDLKSDIQVKVHKRERQPTFDIVGKIEGREQTDKAIVICASRDSASNGFTYPVFGTAMMLSLLELFQQIKYKYDWKPLRNIYFISFGGSEFNYAGATELLEQRLNALKDEVYAVVDISQLGVPDSEHGIDIETHPLLQKFFELDIFKKNFKVNVSNVKSFGDWIPFLANGIPVSIISTPNVRNRILPIASSMDTYVNGKEIFHDKEKRTQVVNVLYEALLISLNLIDKPLIPFDILHYVNTIDDLKKDIEGNFSHKLNFNEIIRGMLLWKSIGKKWTSWMKAWDNIVMSHDQGLEPSLLSVHRWTWNKKLSNIGRRQCKPGGIPGRSFYKNVLFGPALFYDKESEHNWSYPSVRDAIFNEDWDEAQRQINLVGQVLKDSAKLFIEENNDVGY</sequence>
<keyword evidence="2" id="KW-1133">Transmembrane helix</keyword>
<dbReference type="FunCoup" id="A7TKM0">
    <property type="interactions" value="24"/>
</dbReference>
<dbReference type="PANTHER" id="PTHR10404">
    <property type="entry name" value="N-ACETYLATED-ALPHA-LINKED ACIDIC DIPEPTIDASE"/>
    <property type="match status" value="1"/>
</dbReference>
<dbReference type="SUPFAM" id="SSF52025">
    <property type="entry name" value="PA domain"/>
    <property type="match status" value="1"/>
</dbReference>
<name>A7TKM0_VANPO</name>
<organism evidence="6">
    <name type="scientific">Vanderwaltozyma polyspora (strain ATCC 22028 / DSM 70294 / BCRC 21397 / CBS 2163 / NBRC 10782 / NRRL Y-8283 / UCD 57-17)</name>
    <name type="common">Kluyveromyces polysporus</name>
    <dbReference type="NCBI Taxonomy" id="436907"/>
    <lineage>
        <taxon>Eukaryota</taxon>
        <taxon>Fungi</taxon>
        <taxon>Dikarya</taxon>
        <taxon>Ascomycota</taxon>
        <taxon>Saccharomycotina</taxon>
        <taxon>Saccharomycetes</taxon>
        <taxon>Saccharomycetales</taxon>
        <taxon>Saccharomycetaceae</taxon>
        <taxon>Vanderwaltozyma</taxon>
    </lineage>
</organism>
<dbReference type="GO" id="GO:0004180">
    <property type="term" value="F:carboxypeptidase activity"/>
    <property type="evidence" value="ECO:0007669"/>
    <property type="project" value="TreeGrafter"/>
</dbReference>
<dbReference type="SUPFAM" id="SSF53187">
    <property type="entry name" value="Zn-dependent exopeptidases"/>
    <property type="match status" value="1"/>
</dbReference>
<dbReference type="AlphaFoldDB" id="A7TKM0"/>
<dbReference type="OrthoDB" id="5841748at2759"/>
<dbReference type="InterPro" id="IPR036757">
    <property type="entry name" value="TFR-like_dimer_dom_sf"/>
</dbReference>
<dbReference type="EMBL" id="DS480409">
    <property type="protein sequence ID" value="EDO17132.1"/>
    <property type="molecule type" value="Genomic_DNA"/>
</dbReference>
<keyword evidence="2" id="KW-0472">Membrane</keyword>
<dbReference type="InterPro" id="IPR007484">
    <property type="entry name" value="Peptidase_M28"/>
</dbReference>
<dbReference type="STRING" id="436907.A7TKM0"/>
<dbReference type="RefSeq" id="XP_001644990.1">
    <property type="nucleotide sequence ID" value="XM_001644940.1"/>
</dbReference>
<proteinExistence type="inferred from homology"/>
<gene>
    <name evidence="5" type="ORF">Kpol_1072p2</name>
</gene>
<dbReference type="Pfam" id="PF04389">
    <property type="entry name" value="Peptidase_M28"/>
    <property type="match status" value="1"/>
</dbReference>
<dbReference type="HOGENOM" id="CLU_005688_1_1_1"/>
<dbReference type="CDD" id="cd03874">
    <property type="entry name" value="M28_PMSA_TfR_like"/>
    <property type="match status" value="1"/>
</dbReference>
<dbReference type="Gene3D" id="1.20.930.40">
    <property type="entry name" value="Transferrin receptor-like, dimerisation domain"/>
    <property type="match status" value="1"/>
</dbReference>
<evidence type="ECO:0000313" key="5">
    <source>
        <dbReference type="EMBL" id="EDO17132.1"/>
    </source>
</evidence>
<dbReference type="PhylomeDB" id="A7TKM0"/>
<feature type="domain" description="Peptidase M28" evidence="4">
    <location>
        <begin position="409"/>
        <end position="564"/>
    </location>
</feature>
<comment type="similarity">
    <text evidence="1">Belongs to the peptidase M28 family. M28B subfamily.</text>
</comment>
<feature type="transmembrane region" description="Helical" evidence="2">
    <location>
        <begin position="111"/>
        <end position="130"/>
    </location>
</feature>
<protein>
    <submittedName>
        <fullName evidence="5">Uncharacterized protein</fullName>
    </submittedName>
</protein>
<dbReference type="InterPro" id="IPR007365">
    <property type="entry name" value="TFR-like_dimer_dom"/>
</dbReference>
<keyword evidence="2" id="KW-0812">Transmembrane</keyword>
<dbReference type="Pfam" id="PF04253">
    <property type="entry name" value="TFR_dimer"/>
    <property type="match status" value="1"/>
</dbReference>
<evidence type="ECO:0000256" key="1">
    <source>
        <dbReference type="ARBA" id="ARBA00005634"/>
    </source>
</evidence>
<dbReference type="eggNOG" id="KOG2195">
    <property type="taxonomic scope" value="Eukaryota"/>
</dbReference>
<evidence type="ECO:0000259" key="3">
    <source>
        <dbReference type="Pfam" id="PF04253"/>
    </source>
</evidence>
<keyword evidence="6" id="KW-1185">Reference proteome</keyword>
<dbReference type="Gene3D" id="3.40.630.10">
    <property type="entry name" value="Zn peptidases"/>
    <property type="match status" value="1"/>
</dbReference>
<reference evidence="5 6" key="1">
    <citation type="journal article" date="2007" name="Proc. Natl. Acad. Sci. U.S.A.">
        <title>Independent sorting-out of thousands of duplicated gene pairs in two yeast species descended from a whole-genome duplication.</title>
        <authorList>
            <person name="Scannell D.R."/>
            <person name="Frank A.C."/>
            <person name="Conant G.C."/>
            <person name="Byrne K.P."/>
            <person name="Woolfit M."/>
            <person name="Wolfe K.H."/>
        </authorList>
    </citation>
    <scope>NUCLEOTIDE SEQUENCE [LARGE SCALE GENOMIC DNA]</scope>
    <source>
        <strain evidence="6">ATCC 22028 / DSM 70294 / BCRC 21397 / CBS 2163 / NBRC 10782 / NRRL Y-8283 / UCD 57-17</strain>
    </source>
</reference>
<dbReference type="OMA" id="IGRRQCK"/>